<keyword evidence="5" id="KW-1185">Reference proteome</keyword>
<dbReference type="GO" id="GO:0004331">
    <property type="term" value="F:fructose-2,6-bisphosphate 2-phosphatase activity"/>
    <property type="evidence" value="ECO:0007669"/>
    <property type="project" value="TreeGrafter"/>
</dbReference>
<dbReference type="SMART" id="SM00855">
    <property type="entry name" value="PGAM"/>
    <property type="match status" value="1"/>
</dbReference>
<dbReference type="GeneID" id="78411728"/>
<evidence type="ECO:0000256" key="3">
    <source>
        <dbReference type="PIRSR" id="PIRSR613078-2"/>
    </source>
</evidence>
<dbReference type="Proteomes" id="UP000005926">
    <property type="component" value="Unassembled WGS sequence"/>
</dbReference>
<dbReference type="HOGENOM" id="CLU_033323_9_0_9"/>
<dbReference type="SUPFAM" id="SSF53254">
    <property type="entry name" value="Phosphoglycerate mutase-like"/>
    <property type="match status" value="1"/>
</dbReference>
<evidence type="ECO:0000313" key="5">
    <source>
        <dbReference type="Proteomes" id="UP000005926"/>
    </source>
</evidence>
<dbReference type="STRING" id="638301.HMPREF0444_0001"/>
<feature type="binding site" evidence="3">
    <location>
        <position position="62"/>
    </location>
    <ligand>
        <name>substrate</name>
    </ligand>
</feature>
<dbReference type="eggNOG" id="COG0406">
    <property type="taxonomic scope" value="Bacteria"/>
</dbReference>
<comment type="caution">
    <text evidence="4">The sequence shown here is derived from an EMBL/GenBank/DDBJ whole genome shotgun (WGS) entry which is preliminary data.</text>
</comment>
<reference evidence="4 5" key="1">
    <citation type="submission" date="2009-08" db="EMBL/GenBank/DDBJ databases">
        <authorList>
            <person name="Muzny D."/>
            <person name="Qin X."/>
            <person name="Deng J."/>
            <person name="Jiang H."/>
            <person name="Liu Y."/>
            <person name="Qu J."/>
            <person name="Song X.-Z."/>
            <person name="Zhang L."/>
            <person name="Thornton R."/>
            <person name="Coyle M."/>
            <person name="Francisco L."/>
            <person name="Jackson L."/>
            <person name="Javaid M."/>
            <person name="Korchina V."/>
            <person name="Kovar C."/>
            <person name="Mata R."/>
            <person name="Mathew T."/>
            <person name="Ngo R."/>
            <person name="Nguyen L."/>
            <person name="Nguyen N."/>
            <person name="Okwuonu G."/>
            <person name="Ongeri F."/>
            <person name="Pham C."/>
            <person name="Simmons D."/>
            <person name="Wilczek-Boney K."/>
            <person name="Hale W."/>
            <person name="Jakkamsetti A."/>
            <person name="Pham P."/>
            <person name="Ruth R."/>
            <person name="San Lucas F."/>
            <person name="Warren J."/>
            <person name="Zhang J."/>
            <person name="Zhao Z."/>
            <person name="Zhou C."/>
            <person name="Zhu D."/>
            <person name="Lee S."/>
            <person name="Bess C."/>
            <person name="Blankenburg K."/>
            <person name="Forbes L."/>
            <person name="Fu Q."/>
            <person name="Gubbala S."/>
            <person name="Hirani K."/>
            <person name="Jayaseelan J.C."/>
            <person name="Lara F."/>
            <person name="Munidasa M."/>
            <person name="Palculict T."/>
            <person name="Patil S."/>
            <person name="Pu L.-L."/>
            <person name="Saada N."/>
            <person name="Tang L."/>
            <person name="Weissenberger G."/>
            <person name="Zhu Y."/>
            <person name="Hemphill L."/>
            <person name="Shang Y."/>
            <person name="Youmans B."/>
            <person name="Ayvaz T."/>
            <person name="Ross M."/>
            <person name="Santibanez J."/>
            <person name="Aqrawi P."/>
            <person name="Gross S."/>
            <person name="Joshi V."/>
            <person name="Fowler G."/>
            <person name="Nazareth L."/>
            <person name="Reid J."/>
            <person name="Worley K."/>
            <person name="Petrosino J."/>
            <person name="Highlander S."/>
            <person name="Gibbs R."/>
        </authorList>
    </citation>
    <scope>NUCLEOTIDE SEQUENCE [LARGE SCALE GENOMIC DNA]</scope>
    <source>
        <strain evidence="4 5">ATCC 49175</strain>
    </source>
</reference>
<name>C8NDK6_9LACT</name>
<dbReference type="InterPro" id="IPR013078">
    <property type="entry name" value="His_Pase_superF_clade-1"/>
</dbReference>
<evidence type="ECO:0000256" key="2">
    <source>
        <dbReference type="PIRSR" id="PIRSR613078-1"/>
    </source>
</evidence>
<feature type="active site" description="Proton donor/acceptor" evidence="2">
    <location>
        <position position="90"/>
    </location>
</feature>
<dbReference type="GO" id="GO:0005829">
    <property type="term" value="C:cytosol"/>
    <property type="evidence" value="ECO:0007669"/>
    <property type="project" value="TreeGrafter"/>
</dbReference>
<accession>C8NDK6</accession>
<proteinExistence type="predicted"/>
<dbReference type="GO" id="GO:0043456">
    <property type="term" value="P:regulation of pentose-phosphate shunt"/>
    <property type="evidence" value="ECO:0007669"/>
    <property type="project" value="TreeGrafter"/>
</dbReference>
<dbReference type="GO" id="GO:0045820">
    <property type="term" value="P:negative regulation of glycolytic process"/>
    <property type="evidence" value="ECO:0007669"/>
    <property type="project" value="TreeGrafter"/>
</dbReference>
<dbReference type="InterPro" id="IPR029033">
    <property type="entry name" value="His_PPase_superfam"/>
</dbReference>
<dbReference type="Pfam" id="PF00300">
    <property type="entry name" value="His_Phos_1"/>
    <property type="match status" value="1"/>
</dbReference>
<dbReference type="CDD" id="cd07067">
    <property type="entry name" value="HP_PGM_like"/>
    <property type="match status" value="1"/>
</dbReference>
<keyword evidence="1" id="KW-0378">Hydrolase</keyword>
<feature type="binding site" evidence="3">
    <location>
        <begin position="12"/>
        <end position="19"/>
    </location>
    <ligand>
        <name>substrate</name>
    </ligand>
</feature>
<dbReference type="RefSeq" id="WP_005604852.1">
    <property type="nucleotide sequence ID" value="NZ_CP102283.1"/>
</dbReference>
<dbReference type="EMBL" id="ACKZ01000003">
    <property type="protein sequence ID" value="EEW38229.1"/>
    <property type="molecule type" value="Genomic_DNA"/>
</dbReference>
<evidence type="ECO:0000313" key="4">
    <source>
        <dbReference type="EMBL" id="EEW38229.1"/>
    </source>
</evidence>
<dbReference type="InterPro" id="IPR051695">
    <property type="entry name" value="Phosphoglycerate_Mutase"/>
</dbReference>
<feature type="active site" description="Tele-phosphohistidine intermediate" evidence="2">
    <location>
        <position position="13"/>
    </location>
</feature>
<gene>
    <name evidence="4" type="ORF">HMPREF0444_0001</name>
</gene>
<evidence type="ECO:0000256" key="1">
    <source>
        <dbReference type="ARBA" id="ARBA00022801"/>
    </source>
</evidence>
<sequence length="241" mass="28171">MTKKGVTLYFMRHGETVFNRYNLMQGWSDTPLTKEGRLDAIRSGLGMRDVHFDAVYTSDLRRTVETAQLFLKNHPNRDNLTIEMMPEFREVFFGSLEGKSANDLWSELYKKLQRNFDDLGGRNIQEELNGLKELDPDHLGENFMEFWLRVEKGLLKVVNQHRDTNHNVLIVSHGMTIRNMLHELIPDFQLSELIGNASLNIVEYSEGKFNLKALNQTNHFALRKEAKDDEFSFIPIKMRDY</sequence>
<dbReference type="PANTHER" id="PTHR46517:SF1">
    <property type="entry name" value="FRUCTOSE-2,6-BISPHOSPHATASE TIGAR"/>
    <property type="match status" value="1"/>
</dbReference>
<protein>
    <submittedName>
        <fullName evidence="4">Phosphoglycerate mutase family protein</fullName>
    </submittedName>
</protein>
<dbReference type="Gene3D" id="3.40.50.1240">
    <property type="entry name" value="Phosphoglycerate mutase-like"/>
    <property type="match status" value="1"/>
</dbReference>
<organism evidence="4 5">
    <name type="scientific">Granulicatella adiacens ATCC 49175</name>
    <dbReference type="NCBI Taxonomy" id="638301"/>
    <lineage>
        <taxon>Bacteria</taxon>
        <taxon>Bacillati</taxon>
        <taxon>Bacillota</taxon>
        <taxon>Bacilli</taxon>
        <taxon>Lactobacillales</taxon>
        <taxon>Carnobacteriaceae</taxon>
        <taxon>Granulicatella</taxon>
    </lineage>
</organism>
<dbReference type="PANTHER" id="PTHR46517">
    <property type="entry name" value="FRUCTOSE-2,6-BISPHOSPHATASE TIGAR"/>
    <property type="match status" value="1"/>
</dbReference>
<dbReference type="AlphaFoldDB" id="C8NDK6"/>